<dbReference type="Gene3D" id="3.40.228.10">
    <property type="entry name" value="Dimethylsulfoxide Reductase, domain 2"/>
    <property type="match status" value="1"/>
</dbReference>
<comment type="subcellular location">
    <subcellularLocation>
        <location evidence="13">Secreted</location>
    </subcellularLocation>
    <text evidence="13">Membrane-associated.</text>
</comment>
<feature type="binding site" evidence="13">
    <location>
        <position position="341"/>
    </location>
    <ligand>
        <name>Mo-bis(molybdopterin guanine dinucleotide)</name>
        <dbReference type="ChEBI" id="CHEBI:60539"/>
    </ligand>
</feature>
<evidence type="ECO:0000256" key="11">
    <source>
        <dbReference type="ARBA" id="ARBA00023014"/>
    </source>
</evidence>
<dbReference type="SUPFAM" id="SSF50692">
    <property type="entry name" value="ADC-like"/>
    <property type="match status" value="1"/>
</dbReference>
<comment type="cofactor">
    <cofactor evidence="13">
        <name>Mo-bis(molybdopterin guanine dinucleotide)</name>
        <dbReference type="ChEBI" id="CHEBI:60539"/>
    </cofactor>
    <text evidence="13">Binds 1 molybdenum-bis(molybdopterin guanine dinucleotide) (Mo-bis-MGD) cofactor per subunit.</text>
</comment>
<evidence type="ECO:0000256" key="12">
    <source>
        <dbReference type="ARBA" id="ARBA00023063"/>
    </source>
</evidence>
<keyword evidence="12 13" id="KW-0534">Nitrate assimilation</keyword>
<feature type="binding site" evidence="13">
    <location>
        <position position="49"/>
    </location>
    <ligand>
        <name>[4Fe-4S] cluster</name>
        <dbReference type="ChEBI" id="CHEBI:49883"/>
    </ligand>
</feature>
<evidence type="ECO:0000256" key="5">
    <source>
        <dbReference type="ARBA" id="ARBA00022723"/>
    </source>
</evidence>
<feature type="binding site" evidence="13">
    <location>
        <position position="80"/>
    </location>
    <ligand>
        <name>[4Fe-4S] cluster</name>
        <dbReference type="ChEBI" id="CHEBI:49883"/>
    </ligand>
</feature>
<keyword evidence="6 13" id="KW-0732">Signal</keyword>
<dbReference type="InterPro" id="IPR050123">
    <property type="entry name" value="Prok_molybdopt-oxidoreductase"/>
</dbReference>
<dbReference type="GO" id="GO:0045333">
    <property type="term" value="P:cellular respiration"/>
    <property type="evidence" value="ECO:0007669"/>
    <property type="project" value="UniProtKB-ARBA"/>
</dbReference>
<proteinExistence type="inferred from homology"/>
<evidence type="ECO:0000313" key="16">
    <source>
        <dbReference type="EMBL" id="AMD89428.1"/>
    </source>
</evidence>
<dbReference type="CDD" id="cd02754">
    <property type="entry name" value="MopB_Nitrate-R-NapA-like"/>
    <property type="match status" value="1"/>
</dbReference>
<dbReference type="GO" id="GO:0030151">
    <property type="term" value="F:molybdenum ion binding"/>
    <property type="evidence" value="ECO:0007669"/>
    <property type="project" value="InterPro"/>
</dbReference>
<dbReference type="InterPro" id="IPR010051">
    <property type="entry name" value="Periplasm_NO3_reductase_lsu"/>
</dbReference>
<dbReference type="Pfam" id="PF00384">
    <property type="entry name" value="Molybdopterin"/>
    <property type="match status" value="1"/>
</dbReference>
<gene>
    <name evidence="13" type="primary">napA</name>
    <name evidence="16" type="ORF">AXF13_04500</name>
</gene>
<keyword evidence="5 13" id="KW-0479">Metal-binding</keyword>
<dbReference type="Pfam" id="PF04879">
    <property type="entry name" value="Molybdop_Fe4S4"/>
    <property type="match status" value="1"/>
</dbReference>
<dbReference type="GO" id="GO:0051539">
    <property type="term" value="F:4 iron, 4 sulfur cluster binding"/>
    <property type="evidence" value="ECO:0007669"/>
    <property type="project" value="UniProtKB-KW"/>
</dbReference>
<dbReference type="GO" id="GO:0043546">
    <property type="term" value="F:molybdopterin cofactor binding"/>
    <property type="evidence" value="ECO:0007669"/>
    <property type="project" value="InterPro"/>
</dbReference>
<keyword evidence="7" id="KW-0574">Periplasm</keyword>
<comment type="caution">
    <text evidence="13">Lacks conserved residue(s) required for the propagation of feature annotation.</text>
</comment>
<evidence type="ECO:0000256" key="1">
    <source>
        <dbReference type="ARBA" id="ARBA00008747"/>
    </source>
</evidence>
<dbReference type="PANTHER" id="PTHR43105">
    <property type="entry name" value="RESPIRATORY NITRATE REDUCTASE"/>
    <property type="match status" value="1"/>
</dbReference>
<keyword evidence="11 13" id="KW-0411">Iron-sulfur</keyword>
<dbReference type="HAMAP" id="MF_01630">
    <property type="entry name" value="Nitrate_reduct_NapA"/>
    <property type="match status" value="1"/>
</dbReference>
<feature type="binding site" evidence="13">
    <location>
        <begin position="648"/>
        <end position="657"/>
    </location>
    <ligand>
        <name>Mo-bis(molybdopterin guanine dinucleotide)</name>
        <dbReference type="ChEBI" id="CHEBI:60539"/>
    </ligand>
</feature>
<feature type="binding site" evidence="13">
    <location>
        <position position="451"/>
    </location>
    <ligand>
        <name>Mo-bis(molybdopterin guanine dinucleotide)</name>
        <dbReference type="ChEBI" id="CHEBI:60539"/>
    </ligand>
</feature>
<evidence type="ECO:0000256" key="10">
    <source>
        <dbReference type="ARBA" id="ARBA00023004"/>
    </source>
</evidence>
<dbReference type="Gene3D" id="3.40.50.740">
    <property type="match status" value="1"/>
</dbReference>
<feature type="domain" description="4Fe-4S Mo/W bis-MGD-type" evidence="15">
    <location>
        <begin position="39"/>
        <end position="94"/>
    </location>
</feature>
<dbReference type="CDD" id="cd02791">
    <property type="entry name" value="MopB_CT_Nitrate-R-NapA-like"/>
    <property type="match status" value="1"/>
</dbReference>
<dbReference type="RefSeq" id="WP_062251801.1">
    <property type="nucleotide sequence ID" value="NZ_CP014229.1"/>
</dbReference>
<evidence type="ECO:0000256" key="4">
    <source>
        <dbReference type="ARBA" id="ARBA00022505"/>
    </source>
</evidence>
<dbReference type="InterPro" id="IPR006963">
    <property type="entry name" value="Mopterin_OxRdtase_4Fe-4S_dom"/>
</dbReference>
<feature type="binding site" evidence="13">
    <location>
        <position position="144"/>
    </location>
    <ligand>
        <name>Mo-bis(molybdopterin guanine dinucleotide)</name>
        <dbReference type="ChEBI" id="CHEBI:60539"/>
    </ligand>
</feature>
<reference evidence="17" key="1">
    <citation type="submission" date="2016-02" db="EMBL/GenBank/DDBJ databases">
        <authorList>
            <person name="Holder M.E."/>
            <person name="Ajami N.J."/>
            <person name="Petrosino J.F."/>
        </authorList>
    </citation>
    <scope>NUCLEOTIDE SEQUENCE [LARGE SCALE GENOMIC DNA]</scope>
    <source>
        <strain evidence="17">CCUG 45958</strain>
    </source>
</reference>
<keyword evidence="8 13" id="KW-0249">Electron transport</keyword>
<keyword evidence="2 13" id="KW-0813">Transport</keyword>
<feature type="binding site" evidence="13">
    <location>
        <position position="173"/>
    </location>
    <ligand>
        <name>Mo-bis(molybdopterin guanine dinucleotide)</name>
        <dbReference type="ChEBI" id="CHEBI:60539"/>
    </ligand>
</feature>
<dbReference type="InterPro" id="IPR006311">
    <property type="entry name" value="TAT_signal"/>
</dbReference>
<feature type="binding site" evidence="13">
    <location>
        <begin position="256"/>
        <end position="258"/>
    </location>
    <ligand>
        <name>Mo-bis(molybdopterin guanine dinucleotide)</name>
        <dbReference type="ChEBI" id="CHEBI:60539"/>
    </ligand>
</feature>
<dbReference type="PROSITE" id="PS51669">
    <property type="entry name" value="4FE4S_MOW_BIS_MGD"/>
    <property type="match status" value="1"/>
</dbReference>
<dbReference type="KEGG" id="dfi:AXF13_04500"/>
<dbReference type="Pfam" id="PF01568">
    <property type="entry name" value="Molydop_binding"/>
    <property type="match status" value="1"/>
</dbReference>
<dbReference type="PANTHER" id="PTHR43105:SF11">
    <property type="entry name" value="PERIPLASMIC NITRATE REDUCTASE"/>
    <property type="match status" value="1"/>
</dbReference>
<evidence type="ECO:0000256" key="6">
    <source>
        <dbReference type="ARBA" id="ARBA00022729"/>
    </source>
</evidence>
<evidence type="ECO:0000256" key="2">
    <source>
        <dbReference type="ARBA" id="ARBA00022448"/>
    </source>
</evidence>
<dbReference type="GO" id="GO:0006777">
    <property type="term" value="P:Mo-molybdopterin cofactor biosynthetic process"/>
    <property type="evidence" value="ECO:0007669"/>
    <property type="project" value="UniProtKB-UniRule"/>
</dbReference>
<name>A0A0X8JJB5_9BACT</name>
<dbReference type="PROSITE" id="PS51318">
    <property type="entry name" value="TAT"/>
    <property type="match status" value="1"/>
</dbReference>
<dbReference type="SUPFAM" id="SSF53706">
    <property type="entry name" value="Formate dehydrogenase/DMSO reductase, domains 1-3"/>
    <property type="match status" value="1"/>
</dbReference>
<evidence type="ECO:0000256" key="14">
    <source>
        <dbReference type="SAM" id="SignalP"/>
    </source>
</evidence>
<dbReference type="InterPro" id="IPR006656">
    <property type="entry name" value="Mopterin_OxRdtase"/>
</dbReference>
<dbReference type="InterPro" id="IPR041957">
    <property type="entry name" value="CT_Nitrate-R-NapA-like"/>
</dbReference>
<keyword evidence="9 13" id="KW-0560">Oxidoreductase</keyword>
<comment type="subunit">
    <text evidence="13">Component of the nitrate reductase NapAB complex composed of NapA and NapB.</text>
</comment>
<feature type="binding site" evidence="13">
    <location>
        <position position="169"/>
    </location>
    <ligand>
        <name>Mo-bis(molybdopterin guanine dinucleotide)</name>
        <dbReference type="ChEBI" id="CHEBI:60539"/>
    </ligand>
</feature>
<dbReference type="Gene3D" id="2.20.25.90">
    <property type="entry name" value="ADC-like domains"/>
    <property type="match status" value="1"/>
</dbReference>
<feature type="binding site" evidence="13">
    <location>
        <position position="345"/>
    </location>
    <ligand>
        <name>Mo-bis(molybdopterin guanine dinucleotide)</name>
        <dbReference type="ChEBI" id="CHEBI:60539"/>
    </ligand>
</feature>
<evidence type="ECO:0000256" key="3">
    <source>
        <dbReference type="ARBA" id="ARBA00022485"/>
    </source>
</evidence>
<evidence type="ECO:0000256" key="8">
    <source>
        <dbReference type="ARBA" id="ARBA00022982"/>
    </source>
</evidence>
<dbReference type="EC" id="1.9.6.1" evidence="13"/>
<feature type="binding site" evidence="13">
    <location>
        <position position="46"/>
    </location>
    <ligand>
        <name>[4Fe-4S] cluster</name>
        <dbReference type="ChEBI" id="CHEBI:49883"/>
    </ligand>
</feature>
<accession>A0A0X8JJB5</accession>
<organism evidence="16 17">
    <name type="scientific">Desulfovibrio fairfieldensis</name>
    <dbReference type="NCBI Taxonomy" id="44742"/>
    <lineage>
        <taxon>Bacteria</taxon>
        <taxon>Pseudomonadati</taxon>
        <taxon>Thermodesulfobacteriota</taxon>
        <taxon>Desulfovibrionia</taxon>
        <taxon>Desulfovibrionales</taxon>
        <taxon>Desulfovibrionaceae</taxon>
        <taxon>Desulfovibrio</taxon>
    </lineage>
</organism>
<evidence type="ECO:0000256" key="7">
    <source>
        <dbReference type="ARBA" id="ARBA00022764"/>
    </source>
</evidence>
<dbReference type="GO" id="GO:0005576">
    <property type="term" value="C:extracellular region"/>
    <property type="evidence" value="ECO:0007669"/>
    <property type="project" value="UniProtKB-SubCell"/>
</dbReference>
<dbReference type="GO" id="GO:0009325">
    <property type="term" value="C:nitrate reductase complex"/>
    <property type="evidence" value="ECO:0007669"/>
    <property type="project" value="TreeGrafter"/>
</dbReference>
<dbReference type="Proteomes" id="UP000069241">
    <property type="component" value="Chromosome"/>
</dbReference>
<comment type="function">
    <text evidence="13">Catalytic subunit of the nitrate reductase complex NapAB. Receives electrons from NapB and catalyzes the reduction of nitrate to nitrite.</text>
</comment>
<feature type="signal peptide" evidence="14">
    <location>
        <begin position="1"/>
        <end position="32"/>
    </location>
</feature>
<keyword evidence="17" id="KW-1185">Reference proteome</keyword>
<comment type="similarity">
    <text evidence="1 13">Belongs to the prokaryotic molybdopterin-containing oxidoreductase family. NasA/NapA/NarB subfamily.</text>
</comment>
<dbReference type="GO" id="GO:0005506">
    <property type="term" value="F:iron ion binding"/>
    <property type="evidence" value="ECO:0007669"/>
    <property type="project" value="UniProtKB-UniRule"/>
</dbReference>
<evidence type="ECO:0000259" key="15">
    <source>
        <dbReference type="PROSITE" id="PS51669"/>
    </source>
</evidence>
<dbReference type="InterPro" id="IPR009010">
    <property type="entry name" value="Asp_de-COase-like_dom_sf"/>
</dbReference>
<feature type="binding site" evidence="13">
    <location>
        <position position="722"/>
    </location>
    <ligand>
        <name>substrate</name>
    </ligand>
</feature>
<feature type="binding site" evidence="13">
    <location>
        <position position="730"/>
    </location>
    <ligand>
        <name>Mo-bis(molybdopterin guanine dinucleotide)</name>
        <dbReference type="ChEBI" id="CHEBI:60539"/>
    </ligand>
</feature>
<comment type="PTM">
    <text evidence="13">Predicted to be exported by the Tat system. The position of the signal peptide cleavage has not been experimentally proven.</text>
</comment>
<evidence type="ECO:0000256" key="13">
    <source>
        <dbReference type="HAMAP-Rule" id="MF_01630"/>
    </source>
</evidence>
<feature type="binding site" evidence="13">
    <location>
        <position position="82"/>
    </location>
    <ligand>
        <name>Mo-bis(molybdopterin guanine dinucleotide)</name>
        <dbReference type="ChEBI" id="CHEBI:60539"/>
    </ligand>
</feature>
<dbReference type="Gene3D" id="2.40.40.20">
    <property type="match status" value="1"/>
</dbReference>
<evidence type="ECO:0000313" key="17">
    <source>
        <dbReference type="Proteomes" id="UP000069241"/>
    </source>
</evidence>
<dbReference type="EMBL" id="CP014229">
    <property type="protein sequence ID" value="AMD89428.1"/>
    <property type="molecule type" value="Genomic_DNA"/>
</dbReference>
<dbReference type="GO" id="GO:0009055">
    <property type="term" value="F:electron transfer activity"/>
    <property type="evidence" value="ECO:0007669"/>
    <property type="project" value="UniProtKB-UniRule"/>
</dbReference>
<dbReference type="AlphaFoldDB" id="A0A0X8JJB5"/>
<comment type="cofactor">
    <cofactor evidence="13">
        <name>[4Fe-4S] cluster</name>
        <dbReference type="ChEBI" id="CHEBI:49883"/>
    </cofactor>
    <text evidence="13">Binds 1 [4Fe-4S] cluster.</text>
</comment>
<dbReference type="GO" id="GO:0050140">
    <property type="term" value="F:nitrate reductase (cytochrome) activity"/>
    <property type="evidence" value="ECO:0007669"/>
    <property type="project" value="UniProtKB-EC"/>
</dbReference>
<feature type="chain" id="PRO_5007067461" description="Nitrate reductase" evidence="14">
    <location>
        <begin position="33"/>
        <end position="756"/>
    </location>
</feature>
<dbReference type="PIRSF" id="PIRSF000144">
    <property type="entry name" value="CbbBc"/>
    <property type="match status" value="1"/>
</dbReference>
<protein>
    <recommendedName>
        <fullName evidence="13">Nitrate reductase</fullName>
        <ecNumber evidence="13">1.9.6.1</ecNumber>
    </recommendedName>
</protein>
<dbReference type="GO" id="GO:0016020">
    <property type="term" value="C:membrane"/>
    <property type="evidence" value="ECO:0007669"/>
    <property type="project" value="TreeGrafter"/>
</dbReference>
<feature type="binding site" evidence="13">
    <location>
        <position position="747"/>
    </location>
    <ligand>
        <name>Mo-bis(molybdopterin guanine dinucleotide)</name>
        <dbReference type="ChEBI" id="CHEBI:60539"/>
    </ligand>
</feature>
<keyword evidence="10 13" id="KW-0408">Iron</keyword>
<keyword evidence="3 13" id="KW-0004">4Fe-4S</keyword>
<feature type="binding site" evidence="13">
    <location>
        <position position="53"/>
    </location>
    <ligand>
        <name>[4Fe-4S] cluster</name>
        <dbReference type="ChEBI" id="CHEBI:49883"/>
    </ligand>
</feature>
<comment type="catalytic activity">
    <reaction evidence="13">
        <text>2 Fe(II)-[cytochrome] + nitrate + 2 H(+) = 2 Fe(III)-[cytochrome] + nitrite + H2O</text>
        <dbReference type="Rhea" id="RHEA:12909"/>
        <dbReference type="Rhea" id="RHEA-COMP:11777"/>
        <dbReference type="Rhea" id="RHEA-COMP:11778"/>
        <dbReference type="ChEBI" id="CHEBI:15377"/>
        <dbReference type="ChEBI" id="CHEBI:15378"/>
        <dbReference type="ChEBI" id="CHEBI:16301"/>
        <dbReference type="ChEBI" id="CHEBI:17632"/>
        <dbReference type="ChEBI" id="CHEBI:29033"/>
        <dbReference type="ChEBI" id="CHEBI:29034"/>
        <dbReference type="EC" id="1.9.6.1"/>
    </reaction>
</comment>
<sequence length="756" mass="83634">MNASRREFLRCFAMSAAVAAASGTGLAGLAQAADDNRPDKWVKGVCRYCGTGCGVMVGVKNGKAVAIQGDPNNHNAGLLCLKGSMLIPVLNSRERVTQPMLRRQKGGKLEPVSWDEALDLMAKKFRASIDTYGPNSVAWYGSGQCLTEETYVANKIFKGGFGTNNVDGNPRLCMASAVGGYLTSFGKDEPMGTYADIDHASCFFIIGSNTSEAHPVLFRRIARRKQMEPGVKIIVADPRRTNTSRIADLHIAFRPGTDLALMHSMAWVIINEELDNPRFWQRYVNFMGVDGKPSDFEGYKAFLENFRPEKAAEICRIPVEQIYAAARAFAESPATMSLWCMGINQRVQGVFANNLIHNLHLLTGQICRPGATPFSLTGQPNACGGVRDGGALSHLLPAGRMVVNPKHRAEMEQLWGLPEGRIAPKPGYHTVALFEALGRGDVKCMLICETNPAQTLPNLNKFHKAMSNPESFIVCIEAFPDAVTLQFADLVLAPAFWCERDGVYGCGERRYALTEKAVEPPAQCRPTVNTLVEFAKRAGVDPKLVNFRNAEDVWNEWRMVSKGTTYDFSGMTRDRLRKESGLIWPCPGEDHPGTNLRYVRGQDPNVPADHPDRFFFYGKPDGKAVIWMRPYKGAAEEPDAEYPLYLTSMRVIDHWHTATMTGKVPELQKANPAAYVEINPQDAEKAGIRQDDTVIVETRRAAMELPARVSDVCRPGLIAVPFFDPKKLVNKFFLDAFDPASQEPEYKICAARIRKA</sequence>
<dbReference type="InterPro" id="IPR006657">
    <property type="entry name" value="MoPterin_dinucl-bd_dom"/>
</dbReference>
<keyword evidence="4 13" id="KW-0500">Molybdenum</keyword>
<dbReference type="GO" id="GO:0042128">
    <property type="term" value="P:nitrate assimilation"/>
    <property type="evidence" value="ECO:0007669"/>
    <property type="project" value="UniProtKB-UniRule"/>
</dbReference>
<evidence type="ECO:0000256" key="9">
    <source>
        <dbReference type="ARBA" id="ARBA00023002"/>
    </source>
</evidence>
<dbReference type="SMART" id="SM00926">
    <property type="entry name" value="Molybdop_Fe4S4"/>
    <property type="match status" value="1"/>
</dbReference>
<dbReference type="STRING" id="44742.AXF13_04500"/>